<evidence type="ECO:0000256" key="1">
    <source>
        <dbReference type="SAM" id="Phobius"/>
    </source>
</evidence>
<keyword evidence="3" id="KW-1185">Reference proteome</keyword>
<comment type="caution">
    <text evidence="2">The sequence shown here is derived from an EMBL/GenBank/DDBJ whole genome shotgun (WGS) entry which is preliminary data.</text>
</comment>
<dbReference type="RefSeq" id="WP_377137504.1">
    <property type="nucleotide sequence ID" value="NZ_JBHSFI010000005.1"/>
</dbReference>
<evidence type="ECO:0000313" key="2">
    <source>
        <dbReference type="EMBL" id="MFC4630113.1"/>
    </source>
</evidence>
<dbReference type="Proteomes" id="UP001596011">
    <property type="component" value="Unassembled WGS sequence"/>
</dbReference>
<dbReference type="EMBL" id="JBHSFI010000005">
    <property type="protein sequence ID" value="MFC4630113.1"/>
    <property type="molecule type" value="Genomic_DNA"/>
</dbReference>
<keyword evidence="1" id="KW-1133">Transmembrane helix</keyword>
<accession>A0ABV9HIM8</accession>
<keyword evidence="1" id="KW-0472">Membrane</keyword>
<organism evidence="2 3">
    <name type="scientific">Promicromonospora alba</name>
    <dbReference type="NCBI Taxonomy" id="1616110"/>
    <lineage>
        <taxon>Bacteria</taxon>
        <taxon>Bacillati</taxon>
        <taxon>Actinomycetota</taxon>
        <taxon>Actinomycetes</taxon>
        <taxon>Micrococcales</taxon>
        <taxon>Promicromonosporaceae</taxon>
        <taxon>Promicromonospora</taxon>
    </lineage>
</organism>
<proteinExistence type="predicted"/>
<name>A0ABV9HIM8_9MICO</name>
<evidence type="ECO:0000313" key="3">
    <source>
        <dbReference type="Proteomes" id="UP001596011"/>
    </source>
</evidence>
<sequence length="210" mass="22085">MNEQFPGKQSSGQGEQLSPARQTLGCVVALLIVVGVPAAGIYAFVQWTSRPLHQVAENVDDYDTLCNGREIPGAPAYTPGSGPHPIVVFESVREGDEYLSKVSIHAGEQGDPFNPADPGDVELVACAERTDAGEEVAACEFTSESVGMRSATTEIKVYEARTGKQVGEPVEVVGEDTSCPGMVTFKGSLSLYSTPSESQYLGVLGSVVNG</sequence>
<gene>
    <name evidence="2" type="ORF">ACFO6V_17830</name>
</gene>
<reference evidence="3" key="1">
    <citation type="journal article" date="2019" name="Int. J. Syst. Evol. Microbiol.">
        <title>The Global Catalogue of Microorganisms (GCM) 10K type strain sequencing project: providing services to taxonomists for standard genome sequencing and annotation.</title>
        <authorList>
            <consortium name="The Broad Institute Genomics Platform"/>
            <consortium name="The Broad Institute Genome Sequencing Center for Infectious Disease"/>
            <person name="Wu L."/>
            <person name="Ma J."/>
        </authorList>
    </citation>
    <scope>NUCLEOTIDE SEQUENCE [LARGE SCALE GENOMIC DNA]</scope>
    <source>
        <strain evidence="3">CCUG 42722</strain>
    </source>
</reference>
<keyword evidence="1" id="KW-0812">Transmembrane</keyword>
<protein>
    <submittedName>
        <fullName evidence="2">Uncharacterized protein</fullName>
    </submittedName>
</protein>
<feature type="transmembrane region" description="Helical" evidence="1">
    <location>
        <begin position="20"/>
        <end position="45"/>
    </location>
</feature>